<keyword evidence="3" id="KW-1185">Reference proteome</keyword>
<evidence type="ECO:0008006" key="4">
    <source>
        <dbReference type="Google" id="ProtNLM"/>
    </source>
</evidence>
<feature type="signal peptide" evidence="1">
    <location>
        <begin position="1"/>
        <end position="23"/>
    </location>
</feature>
<dbReference type="PROSITE" id="PS51257">
    <property type="entry name" value="PROKAR_LIPOPROTEIN"/>
    <property type="match status" value="1"/>
</dbReference>
<gene>
    <name evidence="2" type="ORF">SR858_11710</name>
</gene>
<proteinExistence type="predicted"/>
<accession>A0ABZ0Y6N4</accession>
<dbReference type="RefSeq" id="WP_019920974.1">
    <property type="nucleotide sequence ID" value="NZ_CP140152.1"/>
</dbReference>
<organism evidence="2 3">
    <name type="scientific">Duganella zoogloeoides</name>
    <dbReference type="NCBI Taxonomy" id="75659"/>
    <lineage>
        <taxon>Bacteria</taxon>
        <taxon>Pseudomonadati</taxon>
        <taxon>Pseudomonadota</taxon>
        <taxon>Betaproteobacteria</taxon>
        <taxon>Burkholderiales</taxon>
        <taxon>Oxalobacteraceae</taxon>
        <taxon>Telluria group</taxon>
        <taxon>Duganella</taxon>
    </lineage>
</organism>
<dbReference type="GeneID" id="43162774"/>
<protein>
    <recommendedName>
        <fullName evidence="4">Tetratricopeptide repeat protein</fullName>
    </recommendedName>
</protein>
<name>A0ABZ0Y6N4_9BURK</name>
<dbReference type="EMBL" id="CP140152">
    <property type="protein sequence ID" value="WQH06965.1"/>
    <property type="molecule type" value="Genomic_DNA"/>
</dbReference>
<reference evidence="2 3" key="1">
    <citation type="submission" date="2023-11" db="EMBL/GenBank/DDBJ databases">
        <title>MicrobeMod: A computational toolkit for identifying prokaryotic methylation and restriction-modification with nanopore sequencing.</title>
        <authorList>
            <person name="Crits-Christoph A."/>
            <person name="Kang S.C."/>
            <person name="Lee H."/>
            <person name="Ostrov N."/>
        </authorList>
    </citation>
    <scope>NUCLEOTIDE SEQUENCE [LARGE SCALE GENOMIC DNA]</scope>
    <source>
        <strain evidence="2 3">ATCC 25935</strain>
    </source>
</reference>
<evidence type="ECO:0000313" key="3">
    <source>
        <dbReference type="Proteomes" id="UP001326110"/>
    </source>
</evidence>
<keyword evidence="1" id="KW-0732">Signal</keyword>
<evidence type="ECO:0000313" key="2">
    <source>
        <dbReference type="EMBL" id="WQH06965.1"/>
    </source>
</evidence>
<evidence type="ECO:0000256" key="1">
    <source>
        <dbReference type="SAM" id="SignalP"/>
    </source>
</evidence>
<feature type="chain" id="PRO_5046999532" description="Tetratricopeptide repeat protein" evidence="1">
    <location>
        <begin position="24"/>
        <end position="803"/>
    </location>
</feature>
<sequence length="803" mass="88491">MSRTLPAIAIAALLLFTGGHAVASGCEDPVDSFVNRNRTDIALGRYQGGHLGVVLPSYVRSNLFTAWRAVMLGAPGLQTAPNPPGALALVEERRGGGWQDQAQGREIYAAWRTAVHGALKREMDPAPAADPLIDSYLNCPTASYVFATRTLGELTARADATPARLATWVSTQREVFKACGDDPLDRRDYFQRPRVLVQPAPLAATEPLYWRQVQEYQLASAAFYSEDYARSTALFDRIGATEGHPLRAWGDYLALRSQGRAALYVPGTPDERWQARVAQAKESPDAKAARQARQQQTLADVEARIARIVTNPALAARHGDSRAIGRILQAKFTPVERFAQVSQLLDDARNDPYRDDRLGDWLALADRLLDQPATGQPELRTVSGLVDWVFTVQQCSPYSPEDNREFAAKVAAACAPSRAHVQGRWQHYAKDGNAAQARAWLFAAAMINDRLTPELEKAMLQVAPSAPEYLTVRYALARHYRLNDKADQARALSEAELNGAALSSTASDSARNLFLQERFAVATSVSDAARYLLRSRGYQIDADTGEPAAVQDPDTVARGRLAADGKRWLNTGLAASDLLTLAADRQLPADERGRIALTALMRFDMTGQYEAAVKAAQQVEVDAPELAPVMRQYRALTANPERHHWLMLNAVEYGFSPMRNTWAMAVPYVPREVDETRADMWCKMPSTAGQEYQENGWVMQTVWLEQAPPMPQVAGVDGARRKAELAQLGALKTATGYLGEHVLQRVASKPNDADLPWLLHVVVRSTRGGCLDDDAQALSKQAFTVLHKRYGNSAWAKKTPYFY</sequence>
<dbReference type="Proteomes" id="UP001326110">
    <property type="component" value="Chromosome"/>
</dbReference>